<comment type="caution">
    <text evidence="1">The sequence shown here is derived from an EMBL/GenBank/DDBJ whole genome shotgun (WGS) entry which is preliminary data.</text>
</comment>
<name>A0ABN7WWQ2_GIGMA</name>
<accession>A0ABN7WWQ2</accession>
<sequence>VELYKRITRAGVVKKWLINNNLIVEDKMEGAQALIWEALKKSILEIAIKHISKKKICKTRAAKDSKKRPRLDKLIVELDRWREHQEKVPDRDRKYKWEMERQGHRELKIEKEKIKQIKRCIERRYQMIDGEQGKIIVSLLEKPFNHAVIDRLLENQNNTKVLICDSEK</sequence>
<reference evidence="1 2" key="1">
    <citation type="submission" date="2021-06" db="EMBL/GenBank/DDBJ databases">
        <authorList>
            <person name="Kallberg Y."/>
            <person name="Tangrot J."/>
            <person name="Rosling A."/>
        </authorList>
    </citation>
    <scope>NUCLEOTIDE SEQUENCE [LARGE SCALE GENOMIC DNA]</scope>
    <source>
        <strain evidence="1 2">120-4 pot B 10/14</strain>
    </source>
</reference>
<feature type="non-terminal residue" evidence="1">
    <location>
        <position position="168"/>
    </location>
</feature>
<protein>
    <submittedName>
        <fullName evidence="1">10948_t:CDS:1</fullName>
    </submittedName>
</protein>
<evidence type="ECO:0000313" key="2">
    <source>
        <dbReference type="Proteomes" id="UP000789901"/>
    </source>
</evidence>
<keyword evidence="2" id="KW-1185">Reference proteome</keyword>
<gene>
    <name evidence="1" type="ORF">GMARGA_LOCUS35359</name>
</gene>
<evidence type="ECO:0000313" key="1">
    <source>
        <dbReference type="EMBL" id="CAG8841306.1"/>
    </source>
</evidence>
<dbReference type="EMBL" id="CAJVQB010065471">
    <property type="protein sequence ID" value="CAG8841306.1"/>
    <property type="molecule type" value="Genomic_DNA"/>
</dbReference>
<proteinExistence type="predicted"/>
<feature type="non-terminal residue" evidence="1">
    <location>
        <position position="1"/>
    </location>
</feature>
<organism evidence="1 2">
    <name type="scientific">Gigaspora margarita</name>
    <dbReference type="NCBI Taxonomy" id="4874"/>
    <lineage>
        <taxon>Eukaryota</taxon>
        <taxon>Fungi</taxon>
        <taxon>Fungi incertae sedis</taxon>
        <taxon>Mucoromycota</taxon>
        <taxon>Glomeromycotina</taxon>
        <taxon>Glomeromycetes</taxon>
        <taxon>Diversisporales</taxon>
        <taxon>Gigasporaceae</taxon>
        <taxon>Gigaspora</taxon>
    </lineage>
</organism>
<dbReference type="Proteomes" id="UP000789901">
    <property type="component" value="Unassembled WGS sequence"/>
</dbReference>